<dbReference type="EMBL" id="FQYK01000005">
    <property type="protein sequence ID" value="SHI97734.1"/>
    <property type="molecule type" value="Genomic_DNA"/>
</dbReference>
<dbReference type="eggNOG" id="COG1520">
    <property type="taxonomic scope" value="Bacteria"/>
</dbReference>
<reference evidence="1 2" key="1">
    <citation type="submission" date="2016-11" db="EMBL/GenBank/DDBJ databases">
        <authorList>
            <person name="Jaros S."/>
            <person name="Januszkiewicz K."/>
            <person name="Wedrychowicz H."/>
        </authorList>
    </citation>
    <scope>NUCLEOTIDE SEQUENCE [LARGE SCALE GENOMIC DNA]</scope>
    <source>
        <strain evidence="1 2">CGMCC 1.12213</strain>
    </source>
</reference>
<gene>
    <name evidence="1" type="ORF">SAMN05216261_2424</name>
</gene>
<dbReference type="PROSITE" id="PS51257">
    <property type="entry name" value="PROKAR_LIPOPROTEIN"/>
    <property type="match status" value="1"/>
</dbReference>
<name>A0A1M6FJ77_9FLAO</name>
<evidence type="ECO:0000313" key="2">
    <source>
        <dbReference type="Proteomes" id="UP000184396"/>
    </source>
</evidence>
<sequence length="810" mass="92485">MRLFCCSLLLFLFFGCSNTGKKHNNLIEFIPDNASLIIKTNNLESLNSSLKNNDFIERFSKTTAYNRLQEKLKPLALLKPLNEVVLCLSEGVNDNLDFTVITKLNSNIFETDSLPNYTEETLTYKNKTIIKSTLNDNSFYTASIDSVLVVSSSKSIVENTFSSFNDDDEFKKAYRTTSNDKSCSIIIKPNSEFISTFFIEDFLTLNNFTEYLALDVEMNQNSIYFNGITKALASSKKLINIFKNTYPQVNQTQYITPSNSDGFMSFTFNDFKILESNLLKYQQKDSLMSNAILLNDVVEVGVIYEDKNRAIVLNSVDVIATKDALIAEQSVADTYREIEIYNFSQPKLFVETFSPLISDTHANLYCILDNFFVFSSQMDMLQNIIASYQNKTTFSNSLIFEDTKEKLSDASSILQINNASALKNIFDKNLGSDEKFKIVEYNQSAIQFIYDNNFAHVNGVVNKNKTRGSINSVSEELNIKLDNDILNTPQFVTNHITKHKEIVVQDVNNNLYLISNKGKILWKKRLQGPVLGRIEQIDIYKNGRLQLAFATPKKVYVLDRKGREVKPFSLNFKDKITQPLAIFDYDKRKDYRLLVTQGKNVLMYNVKGKIVSGFKFKSAKNAVVCKPEHFRIGSKDYIIIKTNKNLYVLDRLGKIRVKPKQSFSYTNQPVFLYNNTFTTTSESGDLVSVNPLGNVSLRKLNLSNNHFIETTSKTLVTQSENKLFIKNKTTELDFGNYVNPKIFYINDKIYVSTTDLQSHKIYLFDSASKLLPNFPVYGNSTIELNNIDKDKNLEFVTIGESNAIILYQIN</sequence>
<dbReference type="RefSeq" id="WP_019388292.1">
    <property type="nucleotide sequence ID" value="NZ_ALIH01000011.1"/>
</dbReference>
<dbReference type="STRING" id="1178825.SAMN05216261_2424"/>
<evidence type="ECO:0000313" key="1">
    <source>
        <dbReference type="EMBL" id="SHI97734.1"/>
    </source>
</evidence>
<organism evidence="1 2">
    <name type="scientific">Algibacter luteus</name>
    <dbReference type="NCBI Taxonomy" id="1178825"/>
    <lineage>
        <taxon>Bacteria</taxon>
        <taxon>Pseudomonadati</taxon>
        <taxon>Bacteroidota</taxon>
        <taxon>Flavobacteriia</taxon>
        <taxon>Flavobacteriales</taxon>
        <taxon>Flavobacteriaceae</taxon>
        <taxon>Algibacter</taxon>
    </lineage>
</organism>
<dbReference type="SUPFAM" id="SSF101898">
    <property type="entry name" value="NHL repeat"/>
    <property type="match status" value="1"/>
</dbReference>
<keyword evidence="2" id="KW-1185">Reference proteome</keyword>
<proteinExistence type="predicted"/>
<protein>
    <submittedName>
        <fullName evidence="1">Uncharacterized protein</fullName>
    </submittedName>
</protein>
<dbReference type="Proteomes" id="UP000184396">
    <property type="component" value="Unassembled WGS sequence"/>
</dbReference>
<dbReference type="AlphaFoldDB" id="A0A1M6FJ77"/>
<accession>A0A1M6FJ77</accession>